<evidence type="ECO:0000256" key="2">
    <source>
        <dbReference type="ARBA" id="ARBA00022490"/>
    </source>
</evidence>
<dbReference type="InterPro" id="IPR036974">
    <property type="entry name" value="PUA_sf"/>
</dbReference>
<dbReference type="CDD" id="cd11572">
    <property type="entry name" value="RlmI_M_like"/>
    <property type="match status" value="1"/>
</dbReference>
<feature type="domain" description="TRM5/TYW2-like methyltransferase" evidence="6">
    <location>
        <begin position="315"/>
        <end position="427"/>
    </location>
</feature>
<accession>W7A6Z4</accession>
<dbReference type="PANTHER" id="PTHR42873:SF1">
    <property type="entry name" value="S-ADENOSYLMETHIONINE-DEPENDENT METHYLTRANSFERASE DOMAIN-CONTAINING PROTEIN"/>
    <property type="match status" value="1"/>
</dbReference>
<evidence type="ECO:0000259" key="6">
    <source>
        <dbReference type="Pfam" id="PF02475"/>
    </source>
</evidence>
<reference evidence="8 9" key="1">
    <citation type="submission" date="2013-02" db="EMBL/GenBank/DDBJ databases">
        <title>The Genome Sequence of Plasmodium inui San Antonio 1.</title>
        <authorList>
            <consortium name="The Broad Institute Genome Sequencing Platform"/>
            <consortium name="The Broad Institute Genome Sequencing Center for Infectious Disease"/>
            <person name="Neafsey D."/>
            <person name="Cheeseman I."/>
            <person name="Volkman S."/>
            <person name="Adams J."/>
            <person name="Walker B."/>
            <person name="Young S.K."/>
            <person name="Zeng Q."/>
            <person name="Gargeya S."/>
            <person name="Fitzgerald M."/>
            <person name="Haas B."/>
            <person name="Abouelleil A."/>
            <person name="Alvarado L."/>
            <person name="Arachchi H.M."/>
            <person name="Berlin A.M."/>
            <person name="Chapman S.B."/>
            <person name="Dewar J."/>
            <person name="Goldberg J."/>
            <person name="Griggs A."/>
            <person name="Gujja S."/>
            <person name="Hansen M."/>
            <person name="Howarth C."/>
            <person name="Imamovic A."/>
            <person name="Larimer J."/>
            <person name="McCowan C."/>
            <person name="Murphy C."/>
            <person name="Neiman D."/>
            <person name="Pearson M."/>
            <person name="Priest M."/>
            <person name="Roberts A."/>
            <person name="Saif S."/>
            <person name="Shea T."/>
            <person name="Sisk P."/>
            <person name="Sykes S."/>
            <person name="Wortman J."/>
            <person name="Nusbaum C."/>
            <person name="Birren B."/>
        </authorList>
    </citation>
    <scope>NUCLEOTIDE SEQUENCE [LARGE SCALE GENOMIC DNA]</scope>
    <source>
        <strain evidence="8 9">San Antonio 1</strain>
    </source>
</reference>
<evidence type="ECO:0000313" key="8">
    <source>
        <dbReference type="EMBL" id="EUD64874.1"/>
    </source>
</evidence>
<evidence type="ECO:0000256" key="1">
    <source>
        <dbReference type="ARBA" id="ARBA00004496"/>
    </source>
</evidence>
<dbReference type="Gene3D" id="2.30.130.10">
    <property type="entry name" value="PUA domain"/>
    <property type="match status" value="1"/>
</dbReference>
<dbReference type="RefSeq" id="XP_008818519.1">
    <property type="nucleotide sequence ID" value="XM_008820297.1"/>
</dbReference>
<keyword evidence="9" id="KW-1185">Reference proteome</keyword>
<feature type="region of interest" description="Disordered" evidence="5">
    <location>
        <begin position="187"/>
        <end position="220"/>
    </location>
</feature>
<dbReference type="PANTHER" id="PTHR42873">
    <property type="entry name" value="RIBOSOMAL RNA LARGE SUBUNIT METHYLTRANSFERASE"/>
    <property type="match status" value="1"/>
</dbReference>
<evidence type="ECO:0000313" key="9">
    <source>
        <dbReference type="Proteomes" id="UP000030640"/>
    </source>
</evidence>
<dbReference type="GO" id="GO:0032259">
    <property type="term" value="P:methylation"/>
    <property type="evidence" value="ECO:0007669"/>
    <property type="project" value="UniProtKB-KW"/>
</dbReference>
<dbReference type="Pfam" id="PF17785">
    <property type="entry name" value="PUA_3"/>
    <property type="match status" value="1"/>
</dbReference>
<dbReference type="AlphaFoldDB" id="W7A6Z4"/>
<dbReference type="Proteomes" id="UP000030640">
    <property type="component" value="Unassembled WGS sequence"/>
</dbReference>
<keyword evidence="4" id="KW-0949">S-adenosyl-L-methionine</keyword>
<feature type="domain" description="RlmI-like PUA" evidence="7">
    <location>
        <begin position="65"/>
        <end position="125"/>
    </location>
</feature>
<sequence>MAKMRFRRQSCRRQHGLLAQFRFFAHAKFEKNTKFGEELLKYHHELYVDKAHMRPDLYLKGNENKHAHDNRLRRNIPFVYSNEVKNIAELKGNPLTLVNVKNENDESFGVATFNPYALITARIISTNALFSVNVNFFVERMKKALAWRSKVIEGGRHANWGGGLSGGEAPNLCEAPKWNKRLREDEQLSAGEAPTGSILSTGTPVPPIDSIPQNGGNPPIEAPLLPSDTSYRLINGEGDNLPGLIIDRYDDYVAIQHLTLGMELLAATINEAVMEVLNPKAILFRNDNKERLNERLDIYKKVLHGRIPEQVMLTENHCLFLIDMLNSPNTGWFHNRRHVRQLLSDYAYDKKVLDLFSYVGSFGIQCSKKGKAKKVLCVEKDSKFTELAKESAYLNNLTNKDIEFVSSDAITFLENCKELFDIVILDPPNLIPKSKFLLSGAKRYVQLISLAKNCVSSNGLLLIIFSTKLCSYQDHINMINESFIDSNRNVKIVGQGRGSPDHPADLSLYLFADFYWFLLQVGF</sequence>
<dbReference type="InterPro" id="IPR056743">
    <property type="entry name" value="TRM5-TYW2-like_MTfase"/>
</dbReference>
<keyword evidence="2" id="KW-0963">Cytoplasm</keyword>
<dbReference type="GO" id="GO:0003723">
    <property type="term" value="F:RNA binding"/>
    <property type="evidence" value="ECO:0007669"/>
    <property type="project" value="InterPro"/>
</dbReference>
<dbReference type="SUPFAM" id="SSF53335">
    <property type="entry name" value="S-adenosyl-L-methionine-dependent methyltransferases"/>
    <property type="match status" value="1"/>
</dbReference>
<protein>
    <submittedName>
        <fullName evidence="8">Uncharacterized protein</fullName>
    </submittedName>
</protein>
<proteinExistence type="predicted"/>
<dbReference type="Gene3D" id="3.30.750.80">
    <property type="entry name" value="RNA methyltransferase domain (HRMD) like"/>
    <property type="match status" value="1"/>
</dbReference>
<dbReference type="CDD" id="cd02440">
    <property type="entry name" value="AdoMet_MTases"/>
    <property type="match status" value="1"/>
</dbReference>
<dbReference type="InterPro" id="IPR029063">
    <property type="entry name" value="SAM-dependent_MTases_sf"/>
</dbReference>
<evidence type="ECO:0000256" key="3">
    <source>
        <dbReference type="ARBA" id="ARBA00022679"/>
    </source>
</evidence>
<dbReference type="InterPro" id="IPR041532">
    <property type="entry name" value="RlmI-like_PUA"/>
</dbReference>
<dbReference type="GeneID" id="20039992"/>
<evidence type="ECO:0000259" key="7">
    <source>
        <dbReference type="Pfam" id="PF17785"/>
    </source>
</evidence>
<gene>
    <name evidence="8" type="ORF">C922_04718</name>
</gene>
<dbReference type="GO" id="GO:0008168">
    <property type="term" value="F:methyltransferase activity"/>
    <property type="evidence" value="ECO:0007669"/>
    <property type="project" value="UniProtKB-KW"/>
</dbReference>
<name>W7A6Z4_9APIC</name>
<dbReference type="Gene3D" id="3.40.50.150">
    <property type="entry name" value="Vaccinia Virus protein VP39"/>
    <property type="match status" value="1"/>
</dbReference>
<dbReference type="Pfam" id="PF02475">
    <property type="entry name" value="TRM5-TYW2_MTfase"/>
    <property type="match status" value="1"/>
</dbReference>
<dbReference type="VEuPathDB" id="PlasmoDB:C922_04718"/>
<organism evidence="8 9">
    <name type="scientific">Plasmodium inui San Antonio 1</name>
    <dbReference type="NCBI Taxonomy" id="1237626"/>
    <lineage>
        <taxon>Eukaryota</taxon>
        <taxon>Sar</taxon>
        <taxon>Alveolata</taxon>
        <taxon>Apicomplexa</taxon>
        <taxon>Aconoidasida</taxon>
        <taxon>Haemosporida</taxon>
        <taxon>Plasmodiidae</taxon>
        <taxon>Plasmodium</taxon>
        <taxon>Plasmodium (Plasmodium)</taxon>
    </lineage>
</organism>
<evidence type="ECO:0000256" key="5">
    <source>
        <dbReference type="SAM" id="MobiDB-lite"/>
    </source>
</evidence>
<evidence type="ECO:0000256" key="4">
    <source>
        <dbReference type="ARBA" id="ARBA00022691"/>
    </source>
</evidence>
<dbReference type="OrthoDB" id="269872at2759"/>
<keyword evidence="3" id="KW-0808">Transferase</keyword>
<dbReference type="GO" id="GO:0005737">
    <property type="term" value="C:cytoplasm"/>
    <property type="evidence" value="ECO:0007669"/>
    <property type="project" value="UniProtKB-SubCell"/>
</dbReference>
<comment type="subcellular location">
    <subcellularLocation>
        <location evidence="1">Cytoplasm</location>
    </subcellularLocation>
</comment>
<dbReference type="EMBL" id="KI965487">
    <property type="protein sequence ID" value="EUD64874.1"/>
    <property type="molecule type" value="Genomic_DNA"/>
</dbReference>